<dbReference type="EMBL" id="SOZE01000001">
    <property type="protein sequence ID" value="TFF40951.1"/>
    <property type="molecule type" value="Genomic_DNA"/>
</dbReference>
<feature type="domain" description="Thioredoxin" evidence="2">
    <location>
        <begin position="98"/>
        <end position="246"/>
    </location>
</feature>
<dbReference type="InterPro" id="IPR000866">
    <property type="entry name" value="AhpC/TSA"/>
</dbReference>
<dbReference type="SUPFAM" id="SSF52833">
    <property type="entry name" value="Thioredoxin-like"/>
    <property type="match status" value="1"/>
</dbReference>
<reference evidence="3 4" key="1">
    <citation type="journal article" date="2017" name="Int. J. Syst. Evol. Microbiol.">
        <title>Mucilaginibacterpsychrotolerans sp. nov., isolated from peatlands.</title>
        <authorList>
            <person name="Deng Y."/>
            <person name="Shen L."/>
            <person name="Xu B."/>
            <person name="Liu Y."/>
            <person name="Gu Z."/>
            <person name="Liu H."/>
            <person name="Zhou Y."/>
        </authorList>
    </citation>
    <scope>NUCLEOTIDE SEQUENCE [LARGE SCALE GENOMIC DNA]</scope>
    <source>
        <strain evidence="3 4">NH7-4</strain>
    </source>
</reference>
<feature type="signal peptide" evidence="1">
    <location>
        <begin position="1"/>
        <end position="20"/>
    </location>
</feature>
<dbReference type="GO" id="GO:0016209">
    <property type="term" value="F:antioxidant activity"/>
    <property type="evidence" value="ECO:0007669"/>
    <property type="project" value="InterPro"/>
</dbReference>
<protein>
    <submittedName>
        <fullName evidence="3">TlpA family protein disulfide reductase</fullName>
    </submittedName>
</protein>
<evidence type="ECO:0000256" key="1">
    <source>
        <dbReference type="SAM" id="SignalP"/>
    </source>
</evidence>
<gene>
    <name evidence="3" type="ORF">E2R66_01890</name>
</gene>
<dbReference type="PANTHER" id="PTHR42852">
    <property type="entry name" value="THIOL:DISULFIDE INTERCHANGE PROTEIN DSBE"/>
    <property type="match status" value="1"/>
</dbReference>
<dbReference type="InterPro" id="IPR036249">
    <property type="entry name" value="Thioredoxin-like_sf"/>
</dbReference>
<accession>A0A4Y8SQU6</accession>
<dbReference type="InterPro" id="IPR050553">
    <property type="entry name" value="Thioredoxin_ResA/DsbE_sf"/>
</dbReference>
<dbReference type="Gene3D" id="3.40.30.10">
    <property type="entry name" value="Glutaredoxin"/>
    <property type="match status" value="1"/>
</dbReference>
<dbReference type="Pfam" id="PF00578">
    <property type="entry name" value="AhpC-TSA"/>
    <property type="match status" value="1"/>
</dbReference>
<feature type="chain" id="PRO_5021501366" evidence="1">
    <location>
        <begin position="21"/>
        <end position="246"/>
    </location>
</feature>
<organism evidence="3 4">
    <name type="scientific">Mucilaginibacter psychrotolerans</name>
    <dbReference type="NCBI Taxonomy" id="1524096"/>
    <lineage>
        <taxon>Bacteria</taxon>
        <taxon>Pseudomonadati</taxon>
        <taxon>Bacteroidota</taxon>
        <taxon>Sphingobacteriia</taxon>
        <taxon>Sphingobacteriales</taxon>
        <taxon>Sphingobacteriaceae</taxon>
        <taxon>Mucilaginibacter</taxon>
    </lineage>
</organism>
<evidence type="ECO:0000313" key="3">
    <source>
        <dbReference type="EMBL" id="TFF40951.1"/>
    </source>
</evidence>
<dbReference type="Proteomes" id="UP000297540">
    <property type="component" value="Unassembled WGS sequence"/>
</dbReference>
<evidence type="ECO:0000259" key="2">
    <source>
        <dbReference type="PROSITE" id="PS51352"/>
    </source>
</evidence>
<sequence>MKRFILLPCLALLLHLSAHAQTKLTKPAEEYGFNQNTVVTSAKGLKYKYADWSRLVATGKYQLKPVDAESDSTVFILTPRDTAKGLVVIGVPKSTLFFKKGNHMLFLNMTDVNGKLIASEDLKGKIVVVSFWFIACPPCRYEMPELNILADKYKNDKNVVFLALSVDKKEDLQHFFKVSPFKYNVIGDAEAYFSFYGVKECPINLVINPKGLIAFQSQGYNNGMVPYWLNRTIKQIKEEELKALLK</sequence>
<dbReference type="CDD" id="cd02966">
    <property type="entry name" value="TlpA_like_family"/>
    <property type="match status" value="1"/>
</dbReference>
<dbReference type="PANTHER" id="PTHR42852:SF17">
    <property type="entry name" value="THIOREDOXIN-LIKE PROTEIN HI_1115"/>
    <property type="match status" value="1"/>
</dbReference>
<dbReference type="PROSITE" id="PS51352">
    <property type="entry name" value="THIOREDOXIN_2"/>
    <property type="match status" value="1"/>
</dbReference>
<dbReference type="RefSeq" id="WP_133229410.1">
    <property type="nucleotide sequence ID" value="NZ_SOZE01000001.1"/>
</dbReference>
<keyword evidence="4" id="KW-1185">Reference proteome</keyword>
<keyword evidence="1" id="KW-0732">Signal</keyword>
<dbReference type="GO" id="GO:0016491">
    <property type="term" value="F:oxidoreductase activity"/>
    <property type="evidence" value="ECO:0007669"/>
    <property type="project" value="InterPro"/>
</dbReference>
<comment type="caution">
    <text evidence="3">The sequence shown here is derived from an EMBL/GenBank/DDBJ whole genome shotgun (WGS) entry which is preliminary data.</text>
</comment>
<evidence type="ECO:0000313" key="4">
    <source>
        <dbReference type="Proteomes" id="UP000297540"/>
    </source>
</evidence>
<dbReference type="OrthoDB" id="9815205at2"/>
<proteinExistence type="predicted"/>
<dbReference type="AlphaFoldDB" id="A0A4Y8SQU6"/>
<dbReference type="InterPro" id="IPR013766">
    <property type="entry name" value="Thioredoxin_domain"/>
</dbReference>
<name>A0A4Y8SQU6_9SPHI</name>